<dbReference type="HAMAP" id="MF_00229">
    <property type="entry name" value="His_ammonia_lyase"/>
    <property type="match status" value="1"/>
</dbReference>
<proteinExistence type="inferred from homology"/>
<feature type="cross-link" description="5-imidazolinone (Ala-Gly)" evidence="6">
    <location>
        <begin position="140"/>
        <end position="142"/>
    </location>
</feature>
<evidence type="ECO:0000313" key="11">
    <source>
        <dbReference type="Proteomes" id="UP000075737"/>
    </source>
</evidence>
<dbReference type="NCBIfam" id="NF006871">
    <property type="entry name" value="PRK09367.1"/>
    <property type="match status" value="1"/>
</dbReference>
<dbReference type="PATRIC" id="fig|520767.4.peg.1898"/>
<dbReference type="InterPro" id="IPR022313">
    <property type="entry name" value="Phe/His_NH3-lyase_AS"/>
</dbReference>
<dbReference type="Proteomes" id="UP000075737">
    <property type="component" value="Unassembled WGS sequence"/>
</dbReference>
<dbReference type="GO" id="GO:0019557">
    <property type="term" value="P:L-histidine catabolic process to glutamate and formate"/>
    <property type="evidence" value="ECO:0007669"/>
    <property type="project" value="UniProtKB-UniPathway"/>
</dbReference>
<comment type="subcellular location">
    <subcellularLocation>
        <location evidence="6 9">Cytoplasm</location>
    </subcellularLocation>
</comment>
<dbReference type="NCBIfam" id="TIGR01225">
    <property type="entry name" value="hutH"/>
    <property type="match status" value="1"/>
</dbReference>
<dbReference type="FunFam" id="1.20.200.10:FF:000003">
    <property type="entry name" value="Histidine ammonia-lyase"/>
    <property type="match status" value="1"/>
</dbReference>
<dbReference type="STRING" id="520767.ATZ99_17800"/>
<dbReference type="EMBL" id="LOHZ01000039">
    <property type="protein sequence ID" value="KYO64918.1"/>
    <property type="molecule type" value="Genomic_DNA"/>
</dbReference>
<dbReference type="Gene3D" id="1.10.275.10">
    <property type="entry name" value="Fumarase/aspartase (N-terminal domain)"/>
    <property type="match status" value="1"/>
</dbReference>
<dbReference type="PANTHER" id="PTHR10362">
    <property type="entry name" value="HISTIDINE AMMONIA-LYASE"/>
    <property type="match status" value="1"/>
</dbReference>
<keyword evidence="6" id="KW-0963">Cytoplasm</keyword>
<sequence length="511" mass="55453">MIIKGEDLTVEEVVNVAVRGEKVKLSNTAIEKINNSRRYVEKIIEKGEIVYGVTTGFGKFCNVVISPEDTKKLQRNLIRSHAAGVGEHFPEEVVRAMMLLRINALAKGYSGVRLSTLETIIKMLNENIVPLVPSQGSLGASGDLVPLAHMVLVMMGEGEALYKGEVLPGKVALERAGIEPVVFEAKEGLALINGTQAMTALACLSISGAINLSKAADISGAMTFEALNGIIDAFDEKVQRVRPHRGQRAAAENMRKLLDKSKFISRQGHYKVQDAYALRCIPQVHGAVKDALNHVKNVVEIEINSATDNPLIFPEEGKIISGGNFHGEPVAINMDYLAIAVSELSNIAERRIERLVNPSLNEGLPAFLTRNGGLNSGLMISQYTAAALVSENKTLSFPASVDSIPSSANQEDHVSMGTIAAKKAWKIVENTLNVLAIELLCAAQAIDFRFEEGGCFKDLGKGTKRAYELIRDVVPKIEEDRVLSEDIKKLAHLIKSGELVKRVEEAVGTLE</sequence>
<protein>
    <recommendedName>
        <fullName evidence="2 6">Histidine ammonia-lyase</fullName>
        <shortName evidence="6">Histidase</shortName>
        <ecNumber evidence="2 6">4.3.1.3</ecNumber>
    </recommendedName>
</protein>
<evidence type="ECO:0000256" key="2">
    <source>
        <dbReference type="ARBA" id="ARBA00012994"/>
    </source>
</evidence>
<dbReference type="EC" id="4.3.1.3" evidence="2 6"/>
<evidence type="ECO:0000256" key="8">
    <source>
        <dbReference type="RuleBase" id="RU004479"/>
    </source>
</evidence>
<dbReference type="PROSITE" id="PS00488">
    <property type="entry name" value="PAL_HISTIDASE"/>
    <property type="match status" value="1"/>
</dbReference>
<dbReference type="FunFam" id="1.10.275.10:FF:000005">
    <property type="entry name" value="Histidine ammonia-lyase"/>
    <property type="match status" value="1"/>
</dbReference>
<dbReference type="UniPathway" id="UPA00379">
    <property type="reaction ID" value="UER00549"/>
</dbReference>
<comment type="PTM">
    <text evidence="6">Contains an active site 4-methylidene-imidazol-5-one (MIO), which is formed autocatalytically by cyclization and dehydration of residues Ala-Ser-Gly.</text>
</comment>
<feature type="modified residue" description="2,3-didehydroalanine (Ser)" evidence="6">
    <location>
        <position position="141"/>
    </location>
</feature>
<keyword evidence="11" id="KW-1185">Reference proteome</keyword>
<dbReference type="AlphaFoldDB" id="A0A162MAV3"/>
<evidence type="ECO:0000256" key="5">
    <source>
        <dbReference type="ARBA" id="ARBA00049269"/>
    </source>
</evidence>
<dbReference type="Pfam" id="PF00221">
    <property type="entry name" value="Lyase_aromatic"/>
    <property type="match status" value="1"/>
</dbReference>
<evidence type="ECO:0000256" key="7">
    <source>
        <dbReference type="RuleBase" id="RU003954"/>
    </source>
</evidence>
<reference evidence="10 11" key="1">
    <citation type="submission" date="2015-12" db="EMBL/GenBank/DDBJ databases">
        <title>Draft genome of Thermovenabulum gondwanense isolated from a red thermophilic microbial mat colonisisng an outflow channel of a bore well.</title>
        <authorList>
            <person name="Patel B.K."/>
        </authorList>
    </citation>
    <scope>NUCLEOTIDE SEQUENCE [LARGE SCALE GENOMIC DNA]</scope>
    <source>
        <strain evidence="10 11">R270</strain>
    </source>
</reference>
<comment type="similarity">
    <text evidence="6 7">Belongs to the PAL/histidase family.</text>
</comment>
<dbReference type="Gene3D" id="1.20.200.10">
    <property type="entry name" value="Fumarase/aspartase (Central domain)"/>
    <property type="match status" value="1"/>
</dbReference>
<dbReference type="GO" id="GO:0004397">
    <property type="term" value="F:histidine ammonia-lyase activity"/>
    <property type="evidence" value="ECO:0007669"/>
    <property type="project" value="UniProtKB-UniRule"/>
</dbReference>
<dbReference type="GO" id="GO:0019556">
    <property type="term" value="P:L-histidine catabolic process to glutamate and formamide"/>
    <property type="evidence" value="ECO:0007669"/>
    <property type="project" value="UniProtKB-UniPathway"/>
</dbReference>
<dbReference type="InterPro" id="IPR005921">
    <property type="entry name" value="HutH"/>
</dbReference>
<organism evidence="10 11">
    <name type="scientific">Thermovenabulum gondwanense</name>
    <dbReference type="NCBI Taxonomy" id="520767"/>
    <lineage>
        <taxon>Bacteria</taxon>
        <taxon>Bacillati</taxon>
        <taxon>Bacillota</taxon>
        <taxon>Clostridia</taxon>
        <taxon>Thermosediminibacterales</taxon>
        <taxon>Thermosediminibacteraceae</taxon>
        <taxon>Thermovenabulum</taxon>
    </lineage>
</organism>
<dbReference type="SUPFAM" id="SSF48557">
    <property type="entry name" value="L-aspartase-like"/>
    <property type="match status" value="1"/>
</dbReference>
<keyword evidence="3 6" id="KW-0369">Histidine metabolism</keyword>
<accession>A0A162MAV3</accession>
<dbReference type="RefSeq" id="WP_068748895.1">
    <property type="nucleotide sequence ID" value="NZ_LOHZ01000039.1"/>
</dbReference>
<evidence type="ECO:0000256" key="3">
    <source>
        <dbReference type="ARBA" id="ARBA00022808"/>
    </source>
</evidence>
<dbReference type="CDD" id="cd00332">
    <property type="entry name" value="PAL-HAL"/>
    <property type="match status" value="1"/>
</dbReference>
<gene>
    <name evidence="6 10" type="primary">hutH</name>
    <name evidence="10" type="ORF">ATZ99_17800</name>
</gene>
<evidence type="ECO:0000256" key="6">
    <source>
        <dbReference type="HAMAP-Rule" id="MF_00229"/>
    </source>
</evidence>
<dbReference type="InterPro" id="IPR008948">
    <property type="entry name" value="L-Aspartase-like"/>
</dbReference>
<dbReference type="OrthoDB" id="9806955at2"/>
<dbReference type="GO" id="GO:0005737">
    <property type="term" value="C:cytoplasm"/>
    <property type="evidence" value="ECO:0007669"/>
    <property type="project" value="UniProtKB-SubCell"/>
</dbReference>
<evidence type="ECO:0000256" key="9">
    <source>
        <dbReference type="RuleBase" id="RU004480"/>
    </source>
</evidence>
<comment type="pathway">
    <text evidence="1 6 8">Amino-acid degradation; L-histidine degradation into L-glutamate; N-formimidoyl-L-glutamate from L-histidine: step 1/3.</text>
</comment>
<dbReference type="InterPro" id="IPR001106">
    <property type="entry name" value="Aromatic_Lyase"/>
</dbReference>
<comment type="caution">
    <text evidence="10">The sequence shown here is derived from an EMBL/GenBank/DDBJ whole genome shotgun (WGS) entry which is preliminary data.</text>
</comment>
<comment type="catalytic activity">
    <reaction evidence="5 6 8">
        <text>L-histidine = trans-urocanate + NH4(+)</text>
        <dbReference type="Rhea" id="RHEA:21232"/>
        <dbReference type="ChEBI" id="CHEBI:17771"/>
        <dbReference type="ChEBI" id="CHEBI:28938"/>
        <dbReference type="ChEBI" id="CHEBI:57595"/>
        <dbReference type="EC" id="4.3.1.3"/>
    </reaction>
</comment>
<evidence type="ECO:0000313" key="10">
    <source>
        <dbReference type="EMBL" id="KYO64918.1"/>
    </source>
</evidence>
<dbReference type="InterPro" id="IPR024083">
    <property type="entry name" value="Fumarase/histidase_N"/>
</dbReference>
<evidence type="ECO:0000256" key="4">
    <source>
        <dbReference type="ARBA" id="ARBA00023239"/>
    </source>
</evidence>
<name>A0A162MAV3_9FIRM</name>
<evidence type="ECO:0000256" key="1">
    <source>
        <dbReference type="ARBA" id="ARBA00005113"/>
    </source>
</evidence>
<keyword evidence="4 6" id="KW-0456">Lyase</keyword>